<dbReference type="Proteomes" id="UP000265618">
    <property type="component" value="Unassembled WGS sequence"/>
</dbReference>
<accession>A0A9K3D7X0</accession>
<name>A0A9K3D7X0_9EUKA</name>
<feature type="non-terminal residue" evidence="1">
    <location>
        <position position="1"/>
    </location>
</feature>
<keyword evidence="2" id="KW-1185">Reference proteome</keyword>
<reference evidence="1 2" key="1">
    <citation type="journal article" date="2018" name="PLoS ONE">
        <title>The draft genome of Kipferlia bialata reveals reductive genome evolution in fornicate parasites.</title>
        <authorList>
            <person name="Tanifuji G."/>
            <person name="Takabayashi S."/>
            <person name="Kume K."/>
            <person name="Takagi M."/>
            <person name="Nakayama T."/>
            <person name="Kamikawa R."/>
            <person name="Inagaki Y."/>
            <person name="Hashimoto T."/>
        </authorList>
    </citation>
    <scope>NUCLEOTIDE SEQUENCE [LARGE SCALE GENOMIC DNA]</scope>
    <source>
        <strain evidence="1">NY0173</strain>
    </source>
</reference>
<evidence type="ECO:0000313" key="2">
    <source>
        <dbReference type="Proteomes" id="UP000265618"/>
    </source>
</evidence>
<comment type="caution">
    <text evidence="1">The sequence shown here is derived from an EMBL/GenBank/DDBJ whole genome shotgun (WGS) entry which is preliminary data.</text>
</comment>
<proteinExistence type="predicted"/>
<organism evidence="1 2">
    <name type="scientific">Kipferlia bialata</name>
    <dbReference type="NCBI Taxonomy" id="797122"/>
    <lineage>
        <taxon>Eukaryota</taxon>
        <taxon>Metamonada</taxon>
        <taxon>Carpediemonas-like organisms</taxon>
        <taxon>Kipferlia</taxon>
    </lineage>
</organism>
<evidence type="ECO:0008006" key="3">
    <source>
        <dbReference type="Google" id="ProtNLM"/>
    </source>
</evidence>
<evidence type="ECO:0000313" key="1">
    <source>
        <dbReference type="EMBL" id="GIQ90609.1"/>
    </source>
</evidence>
<sequence length="282" mass="28489">VMHILRGTLSVGGTQARARTLLSSQKGHGWASPYAKGYAAREAGHILQSGTPASRQSGSSAERGALVGMLVGACAPGARGTNADMARHEAALQLCKVTAGARAGGVVAEADADKVSSAVQSVISSFVKTGTAVHALCAAKLAVAAVGSPVCASAVSALMSDLVPLAKHRNSLIAGNVAVALLRVADRTALSPDLVSELASAVASVLPKLAAKDRDTFLAPVVTHAEAHPESGAAFLLPLLSLLKPDMAGSVRMAALLAVTKLARVCPGTARHRVCPGTARHR</sequence>
<dbReference type="EMBL" id="BDIP01006407">
    <property type="protein sequence ID" value="GIQ90609.1"/>
    <property type="molecule type" value="Genomic_DNA"/>
</dbReference>
<protein>
    <recommendedName>
        <fullName evidence="3">Translational activator GCN1</fullName>
    </recommendedName>
</protein>
<gene>
    <name evidence="1" type="ORF">KIPB_013463</name>
</gene>
<dbReference type="AlphaFoldDB" id="A0A9K3D7X0"/>